<dbReference type="GO" id="GO:0003723">
    <property type="term" value="F:RNA binding"/>
    <property type="evidence" value="ECO:0007669"/>
    <property type="project" value="UniProtKB-UniRule"/>
</dbReference>
<dbReference type="AlphaFoldDB" id="A0A397SH45"/>
<feature type="domain" description="PABC" evidence="5">
    <location>
        <begin position="342"/>
        <end position="422"/>
    </location>
</feature>
<dbReference type="InterPro" id="IPR012677">
    <property type="entry name" value="Nucleotide-bd_a/b_plait_sf"/>
</dbReference>
<evidence type="ECO:0000313" key="7">
    <source>
        <dbReference type="Proteomes" id="UP000265703"/>
    </source>
</evidence>
<evidence type="ECO:0000256" key="3">
    <source>
        <dbReference type="PROSITE-ProRule" id="PRU00176"/>
    </source>
</evidence>
<keyword evidence="2 3" id="KW-0694">RNA-binding</keyword>
<dbReference type="OrthoDB" id="6159137at2759"/>
<evidence type="ECO:0000313" key="6">
    <source>
        <dbReference type="EMBL" id="RIA83287.1"/>
    </source>
</evidence>
<dbReference type="SUPFAM" id="SSF54928">
    <property type="entry name" value="RNA-binding domain, RBD"/>
    <property type="match status" value="1"/>
</dbReference>
<keyword evidence="7" id="KW-1185">Reference proteome</keyword>
<gene>
    <name evidence="6" type="ORF">C1645_861108</name>
</gene>
<dbReference type="PANTHER" id="PTHR48027">
    <property type="entry name" value="HETEROGENEOUS NUCLEAR RIBONUCLEOPROTEIN 87F-RELATED"/>
    <property type="match status" value="1"/>
</dbReference>
<dbReference type="SUPFAM" id="SSF63570">
    <property type="entry name" value="PABC (PABP) domain"/>
    <property type="match status" value="2"/>
</dbReference>
<dbReference type="EMBL" id="QKYT01000585">
    <property type="protein sequence ID" value="RIA83287.1"/>
    <property type="molecule type" value="Genomic_DNA"/>
</dbReference>
<dbReference type="STRING" id="658196.A0A397SH45"/>
<feature type="domain" description="RRM" evidence="4">
    <location>
        <begin position="12"/>
        <end position="90"/>
    </location>
</feature>
<dbReference type="Proteomes" id="UP000265703">
    <property type="component" value="Unassembled WGS sequence"/>
</dbReference>
<organism evidence="6 7">
    <name type="scientific">Glomus cerebriforme</name>
    <dbReference type="NCBI Taxonomy" id="658196"/>
    <lineage>
        <taxon>Eukaryota</taxon>
        <taxon>Fungi</taxon>
        <taxon>Fungi incertae sedis</taxon>
        <taxon>Mucoromycota</taxon>
        <taxon>Glomeromycotina</taxon>
        <taxon>Glomeromycetes</taxon>
        <taxon>Glomerales</taxon>
        <taxon>Glomeraceae</taxon>
        <taxon>Glomus</taxon>
    </lineage>
</organism>
<name>A0A397SH45_9GLOM</name>
<dbReference type="PROSITE" id="PS50102">
    <property type="entry name" value="RRM"/>
    <property type="match status" value="1"/>
</dbReference>
<dbReference type="InterPro" id="IPR052462">
    <property type="entry name" value="SLIRP/GR-RBP-like"/>
</dbReference>
<evidence type="ECO:0000259" key="4">
    <source>
        <dbReference type="PROSITE" id="PS50102"/>
    </source>
</evidence>
<dbReference type="Pfam" id="PF00658">
    <property type="entry name" value="MLLE"/>
    <property type="match status" value="1"/>
</dbReference>
<comment type="similarity">
    <text evidence="1">Belongs to the polyadenylate-binding protein type-1 family.</text>
</comment>
<reference evidence="6 7" key="1">
    <citation type="submission" date="2018-06" db="EMBL/GenBank/DDBJ databases">
        <title>Comparative genomics reveals the genomic features of Rhizophagus irregularis, R. cerebriforme, R. diaphanum and Gigaspora rosea, and their symbiotic lifestyle signature.</title>
        <authorList>
            <person name="Morin E."/>
            <person name="San Clemente H."/>
            <person name="Chen E.C.H."/>
            <person name="De La Providencia I."/>
            <person name="Hainaut M."/>
            <person name="Kuo A."/>
            <person name="Kohler A."/>
            <person name="Murat C."/>
            <person name="Tang N."/>
            <person name="Roy S."/>
            <person name="Loubradou J."/>
            <person name="Henrissat B."/>
            <person name="Grigoriev I.V."/>
            <person name="Corradi N."/>
            <person name="Roux C."/>
            <person name="Martin F.M."/>
        </authorList>
    </citation>
    <scope>NUCLEOTIDE SEQUENCE [LARGE SCALE GENOMIC DNA]</scope>
    <source>
        <strain evidence="6 7">DAOM 227022</strain>
    </source>
</reference>
<dbReference type="InterPro" id="IPR000504">
    <property type="entry name" value="RRM_dom"/>
</dbReference>
<accession>A0A397SH45</accession>
<dbReference type="InterPro" id="IPR002004">
    <property type="entry name" value="PABP_HYD_C"/>
</dbReference>
<dbReference type="InterPro" id="IPR035979">
    <property type="entry name" value="RBD_domain_sf"/>
</dbReference>
<dbReference type="SMART" id="SM00360">
    <property type="entry name" value="RRM"/>
    <property type="match status" value="1"/>
</dbReference>
<protein>
    <submittedName>
        <fullName evidence="6">Uncharacterized protein</fullName>
    </submittedName>
</protein>
<dbReference type="Gene3D" id="1.10.1900.10">
    <property type="entry name" value="c-terminal domain of poly(a) binding protein"/>
    <property type="match status" value="2"/>
</dbReference>
<dbReference type="InterPro" id="IPR036053">
    <property type="entry name" value="PABP-dom"/>
</dbReference>
<comment type="caution">
    <text evidence="6">The sequence shown here is derived from an EMBL/GenBank/DDBJ whole genome shotgun (WGS) entry which is preliminary data.</text>
</comment>
<sequence>MSSDESPIVDPCNLFIKNLDINISSSDLFNYFRQYGHIISARVMRDPETFNSKGFGFVSYTTAEEAEKAKNSMHGKTLGNKKIVVRLHQLKKLCKAKLANHFNGNPTARTKSHAPSNSDLFNINTFNEFSQEDLSSLAPKARKEVLMSELQKRFKYISTIPTEEVNPIIEQLLTSKVPEVLQMLKDDSLLQQQINEARNIIFHNKKCNDNGKENILTTSLINNNGTQIVSQKEKFLKAINKICPNNSVEILDLLMTLSYKERSLCLFNEQYLNKKIVEANIALEFATADSELSNPEIYADSTPASNFSGSLEPIILSHSRPNHITADISPDVNGIHSPEYKKIEEFMETLKNKPIHEQKQQLGNELFPKVKNLNFKSSIASKITVKLLETDDLHELAHSMNDKDKFQQKILNALRKLSSQRKFKMQDECCKLMNDL</sequence>
<evidence type="ECO:0000256" key="1">
    <source>
        <dbReference type="ARBA" id="ARBA00008557"/>
    </source>
</evidence>
<dbReference type="PROSITE" id="PS51309">
    <property type="entry name" value="PABC"/>
    <property type="match status" value="1"/>
</dbReference>
<dbReference type="Pfam" id="PF00076">
    <property type="entry name" value="RRM_1"/>
    <property type="match status" value="1"/>
</dbReference>
<dbReference type="SMART" id="SM00517">
    <property type="entry name" value="PolyA"/>
    <property type="match status" value="1"/>
</dbReference>
<evidence type="ECO:0000256" key="2">
    <source>
        <dbReference type="ARBA" id="ARBA00022884"/>
    </source>
</evidence>
<proteinExistence type="inferred from homology"/>
<dbReference type="Gene3D" id="3.30.70.330">
    <property type="match status" value="1"/>
</dbReference>
<evidence type="ECO:0000259" key="5">
    <source>
        <dbReference type="PROSITE" id="PS51309"/>
    </source>
</evidence>